<dbReference type="Proteomes" id="UP001152467">
    <property type="component" value="Unassembled WGS sequence"/>
</dbReference>
<accession>A0A9W4W224</accession>
<organism evidence="2 3">
    <name type="scientific">Pseudoalteromonas holothuriae</name>
    <dbReference type="NCBI Taxonomy" id="2963714"/>
    <lineage>
        <taxon>Bacteria</taxon>
        <taxon>Pseudomonadati</taxon>
        <taxon>Pseudomonadota</taxon>
        <taxon>Gammaproteobacteria</taxon>
        <taxon>Alteromonadales</taxon>
        <taxon>Pseudoalteromonadaceae</taxon>
        <taxon>Pseudoalteromonas</taxon>
    </lineage>
</organism>
<gene>
    <name evidence="2" type="ORF">PSECIP111854_01135</name>
</gene>
<dbReference type="AlphaFoldDB" id="A0A9W4W224"/>
<feature type="domain" description="SnoaL-like" evidence="1">
    <location>
        <begin position="37"/>
        <end position="150"/>
    </location>
</feature>
<evidence type="ECO:0000313" key="2">
    <source>
        <dbReference type="EMBL" id="CAH9053257.1"/>
    </source>
</evidence>
<sequence>MKTKKALFITTLLLAIIGCKNTTTPPSIAVKSCEKTILNYIKFRDNGPIKDYQALFTQDATFNIPKLNVSLSSNKQIADRAAQAMLSNKTIHMITSMHIEPNSINTLSSTAHFILYMIDKKDKQKTTKIFNGRYVDSLLLDNGRCFIQTRKVLIDRMDTLGHIDL</sequence>
<dbReference type="EMBL" id="CAMAPC010000003">
    <property type="protein sequence ID" value="CAH9053257.1"/>
    <property type="molecule type" value="Genomic_DNA"/>
</dbReference>
<comment type="caution">
    <text evidence="2">The sequence shown here is derived from an EMBL/GenBank/DDBJ whole genome shotgun (WGS) entry which is preliminary data.</text>
</comment>
<dbReference type="RefSeq" id="WP_261625975.1">
    <property type="nucleotide sequence ID" value="NZ_CAMAPC010000003.1"/>
</dbReference>
<dbReference type="InterPro" id="IPR037401">
    <property type="entry name" value="SnoaL-like"/>
</dbReference>
<protein>
    <recommendedName>
        <fullName evidence="1">SnoaL-like domain-containing protein</fullName>
    </recommendedName>
</protein>
<proteinExistence type="predicted"/>
<evidence type="ECO:0000259" key="1">
    <source>
        <dbReference type="Pfam" id="PF13577"/>
    </source>
</evidence>
<evidence type="ECO:0000313" key="3">
    <source>
        <dbReference type="Proteomes" id="UP001152467"/>
    </source>
</evidence>
<dbReference type="PROSITE" id="PS51257">
    <property type="entry name" value="PROKAR_LIPOPROTEIN"/>
    <property type="match status" value="1"/>
</dbReference>
<reference evidence="2" key="1">
    <citation type="submission" date="2022-07" db="EMBL/GenBank/DDBJ databases">
        <authorList>
            <person name="Criscuolo A."/>
        </authorList>
    </citation>
    <scope>NUCLEOTIDE SEQUENCE</scope>
    <source>
        <strain evidence="2">CIP111854</strain>
    </source>
</reference>
<dbReference type="InterPro" id="IPR032710">
    <property type="entry name" value="NTF2-like_dom_sf"/>
</dbReference>
<name>A0A9W4W224_9GAMM</name>
<dbReference type="SUPFAM" id="SSF54427">
    <property type="entry name" value="NTF2-like"/>
    <property type="match status" value="1"/>
</dbReference>
<keyword evidence="3" id="KW-1185">Reference proteome</keyword>
<dbReference type="Pfam" id="PF13577">
    <property type="entry name" value="SnoaL_4"/>
    <property type="match status" value="1"/>
</dbReference>
<dbReference type="Gene3D" id="3.10.450.50">
    <property type="match status" value="1"/>
</dbReference>